<evidence type="ECO:0000313" key="5">
    <source>
        <dbReference type="Proteomes" id="UP000475214"/>
    </source>
</evidence>
<dbReference type="InterPro" id="IPR047057">
    <property type="entry name" value="MerR_fam"/>
</dbReference>
<dbReference type="PANTHER" id="PTHR30204">
    <property type="entry name" value="REDOX-CYCLING DRUG-SENSING TRANSCRIPTIONAL ACTIVATOR SOXR"/>
    <property type="match status" value="1"/>
</dbReference>
<dbReference type="InterPro" id="IPR009061">
    <property type="entry name" value="DNA-bd_dom_put_sf"/>
</dbReference>
<dbReference type="EMBL" id="JAAGOA010000010">
    <property type="protein sequence ID" value="NEE01688.1"/>
    <property type="molecule type" value="Genomic_DNA"/>
</dbReference>
<dbReference type="PANTHER" id="PTHR30204:SF93">
    <property type="entry name" value="HTH MERR-TYPE DOMAIN-CONTAINING PROTEIN"/>
    <property type="match status" value="1"/>
</dbReference>
<gene>
    <name evidence="4" type="ORF">G1H10_16060</name>
</gene>
<feature type="coiled-coil region" evidence="2">
    <location>
        <begin position="101"/>
        <end position="135"/>
    </location>
</feature>
<keyword evidence="5" id="KW-1185">Reference proteome</keyword>
<evidence type="ECO:0000313" key="4">
    <source>
        <dbReference type="EMBL" id="NEE01688.1"/>
    </source>
</evidence>
<sequence length="140" mass="16026">MQIGEVAERVGLSLRTIRYYEEVGLVRPSARTPGGFRLYAEPDVARLNLVKRMKTLEFSLEEMGDLLSLLDRLSDDERDDEQDDEQPGARGEIIDRLSMYRSAAEQRCSALRAQLETAEALAADLRTELSRQRRHARMSR</sequence>
<dbReference type="GO" id="GO:0003677">
    <property type="term" value="F:DNA binding"/>
    <property type="evidence" value="ECO:0007669"/>
    <property type="project" value="UniProtKB-KW"/>
</dbReference>
<comment type="caution">
    <text evidence="4">The sequence shown here is derived from an EMBL/GenBank/DDBJ whole genome shotgun (WGS) entry which is preliminary data.</text>
</comment>
<name>A0A6L9SB03_9ACTN</name>
<dbReference type="Proteomes" id="UP000475214">
    <property type="component" value="Unassembled WGS sequence"/>
</dbReference>
<keyword evidence="2" id="KW-0175">Coiled coil</keyword>
<dbReference type="SUPFAM" id="SSF46955">
    <property type="entry name" value="Putative DNA-binding domain"/>
    <property type="match status" value="1"/>
</dbReference>
<dbReference type="InterPro" id="IPR000551">
    <property type="entry name" value="MerR-type_HTH_dom"/>
</dbReference>
<dbReference type="Gene3D" id="1.10.1660.10">
    <property type="match status" value="1"/>
</dbReference>
<dbReference type="PROSITE" id="PS00552">
    <property type="entry name" value="HTH_MERR_1"/>
    <property type="match status" value="1"/>
</dbReference>
<protein>
    <submittedName>
        <fullName evidence="4">MerR family transcriptional regulator</fullName>
    </submittedName>
</protein>
<dbReference type="PRINTS" id="PR00040">
    <property type="entry name" value="HTHMERR"/>
</dbReference>
<dbReference type="SMART" id="SM00422">
    <property type="entry name" value="HTH_MERR"/>
    <property type="match status" value="1"/>
</dbReference>
<evidence type="ECO:0000259" key="3">
    <source>
        <dbReference type="PROSITE" id="PS50937"/>
    </source>
</evidence>
<reference evidence="4 5" key="1">
    <citation type="submission" date="2020-02" db="EMBL/GenBank/DDBJ databases">
        <authorList>
            <person name="Li X.-J."/>
            <person name="Han X.-M."/>
        </authorList>
    </citation>
    <scope>NUCLEOTIDE SEQUENCE [LARGE SCALE GENOMIC DNA]</scope>
    <source>
        <strain evidence="4 5">CCTCC AB 2017055</strain>
    </source>
</reference>
<dbReference type="Pfam" id="PF13411">
    <property type="entry name" value="MerR_1"/>
    <property type="match status" value="1"/>
</dbReference>
<keyword evidence="1" id="KW-0238">DNA-binding</keyword>
<evidence type="ECO:0000256" key="2">
    <source>
        <dbReference type="SAM" id="Coils"/>
    </source>
</evidence>
<proteinExistence type="predicted"/>
<accession>A0A6L9SB03</accession>
<dbReference type="GO" id="GO:0003700">
    <property type="term" value="F:DNA-binding transcription factor activity"/>
    <property type="evidence" value="ECO:0007669"/>
    <property type="project" value="InterPro"/>
</dbReference>
<evidence type="ECO:0000256" key="1">
    <source>
        <dbReference type="ARBA" id="ARBA00023125"/>
    </source>
</evidence>
<dbReference type="AlphaFoldDB" id="A0A6L9SB03"/>
<dbReference type="PROSITE" id="PS50937">
    <property type="entry name" value="HTH_MERR_2"/>
    <property type="match status" value="1"/>
</dbReference>
<organism evidence="4 5">
    <name type="scientific">Phytoactinopolyspora halotolerans</name>
    <dbReference type="NCBI Taxonomy" id="1981512"/>
    <lineage>
        <taxon>Bacteria</taxon>
        <taxon>Bacillati</taxon>
        <taxon>Actinomycetota</taxon>
        <taxon>Actinomycetes</taxon>
        <taxon>Jiangellales</taxon>
        <taxon>Jiangellaceae</taxon>
        <taxon>Phytoactinopolyspora</taxon>
    </lineage>
</organism>
<feature type="domain" description="HTH merR-type" evidence="3">
    <location>
        <begin position="1"/>
        <end position="69"/>
    </location>
</feature>